<dbReference type="PROSITE" id="PS50011">
    <property type="entry name" value="PROTEIN_KINASE_DOM"/>
    <property type="match status" value="1"/>
</dbReference>
<feature type="repeat" description="TPR" evidence="5">
    <location>
        <begin position="692"/>
        <end position="725"/>
    </location>
</feature>
<feature type="repeat" description="TPR" evidence="5">
    <location>
        <begin position="776"/>
        <end position="809"/>
    </location>
</feature>
<gene>
    <name evidence="8" type="ORF">RT717_16030</name>
</gene>
<sequence>MEQYSEEEWIDFLTKMNLSVEDLPDLLGRRNDAEIFFDGLQENLTKQLSDSLEIRLPAGYAIGKYQVVEEAGVGGMAVVYKAKRADNLFDQQVAIKVLSPLLNTDKYEQYFKAERQLLASLNHPNIASIFDGGLTNDQSPYLVMEYVDGSPINQYCKLYRLSISDTLNRIMIPVCRAVIHAHNAFILHRDIKPSNVLITDDGQVKLLDFGIGKLFDDQLEEDTSFGGTLKYASPEQLSHKALSVQSDVYQLGVLLYELLTGHMAFDGDERDKVITMIRNGQFRAPMTLNPAIKTDLNAIITKCMAVDAGQRYQTVTDLVADLQNYLGQFPVAARETNWGYSSRLFLRRNTLASALVAVIVVVSMGAAIITQIQKRALEREQQKVIASNEFLTKIFEANDPGLVQGEELTAAALLRNSEKEISNISDPEIKASSQLQLGSLYKRLGLWKESGPLFFDALQYYQERNGSAIELGRLYNEISGYYRDMSEYDKADSTIQLAIGHLEQEKDGYPLALAMSYKDHGYVLYLKGKYEQGEDEVRKAIALIEDAIASGHTEGGESLKKEIQLGFAYNYLSSNLREQSKYEEALEVSLAAVELGEKFEGEDITLKLIALNNLSLVYSRLHDFEKQVQILRDLLDENYRIYGPDHPSTLSSYANLGSAYYKLRDYAKSDSLQLLAYEAYLAKFGPFHNYTVSVLYNLGNSKFGQRDFGNALSYYEKVLAADVNNFGDEHPYVAGDYVSMGMTWQAMQKFDEAERSYQKAFNIYLDKLGEKSRKVIDVYSNFGDLYGELKDMEKAEINYTKAIELSKEVLGEDHPYHQKLKDEWAAIQSK</sequence>
<keyword evidence="9" id="KW-1185">Reference proteome</keyword>
<evidence type="ECO:0000256" key="6">
    <source>
        <dbReference type="SAM" id="Phobius"/>
    </source>
</evidence>
<dbReference type="EMBL" id="CP136051">
    <property type="protein sequence ID" value="WOK04591.1"/>
    <property type="molecule type" value="Genomic_DNA"/>
</dbReference>
<dbReference type="InterPro" id="IPR008271">
    <property type="entry name" value="Ser/Thr_kinase_AS"/>
</dbReference>
<evidence type="ECO:0000313" key="8">
    <source>
        <dbReference type="EMBL" id="WOK04591.1"/>
    </source>
</evidence>
<keyword evidence="6" id="KW-0472">Membrane</keyword>
<dbReference type="Pfam" id="PF00069">
    <property type="entry name" value="Pkinase"/>
    <property type="match status" value="1"/>
</dbReference>
<evidence type="ECO:0000313" key="9">
    <source>
        <dbReference type="Proteomes" id="UP001302349"/>
    </source>
</evidence>
<dbReference type="InterPro" id="IPR000719">
    <property type="entry name" value="Prot_kinase_dom"/>
</dbReference>
<reference evidence="8 9" key="1">
    <citation type="journal article" date="2023" name="Microbiol. Resour. Announc.">
        <title>Complete Genome Sequence of Imperialibacter roseus strain P4T.</title>
        <authorList>
            <person name="Tizabi D.R."/>
            <person name="Bachvaroff T."/>
            <person name="Hill R.T."/>
        </authorList>
    </citation>
    <scope>NUCLEOTIDE SEQUENCE [LARGE SCALE GENOMIC DNA]</scope>
    <source>
        <strain evidence="8 9">P4T</strain>
    </source>
</reference>
<keyword evidence="3 8" id="KW-0418">Kinase</keyword>
<dbReference type="Pfam" id="PF13374">
    <property type="entry name" value="TPR_10"/>
    <property type="match status" value="1"/>
</dbReference>
<dbReference type="PANTHER" id="PTHR43289:SF34">
    <property type="entry name" value="SERINE_THREONINE-PROTEIN KINASE YBDM-RELATED"/>
    <property type="match status" value="1"/>
</dbReference>
<keyword evidence="6" id="KW-1133">Transmembrane helix</keyword>
<evidence type="ECO:0000256" key="2">
    <source>
        <dbReference type="ARBA" id="ARBA00022741"/>
    </source>
</evidence>
<dbReference type="RefSeq" id="WP_317487396.1">
    <property type="nucleotide sequence ID" value="NZ_CP136051.1"/>
</dbReference>
<dbReference type="Gene3D" id="3.30.200.20">
    <property type="entry name" value="Phosphorylase Kinase, domain 1"/>
    <property type="match status" value="1"/>
</dbReference>
<dbReference type="PANTHER" id="PTHR43289">
    <property type="entry name" value="MITOGEN-ACTIVATED PROTEIN KINASE KINASE KINASE 20-RELATED"/>
    <property type="match status" value="1"/>
</dbReference>
<dbReference type="SUPFAM" id="SSF48452">
    <property type="entry name" value="TPR-like"/>
    <property type="match status" value="3"/>
</dbReference>
<dbReference type="EC" id="2.7.11.1" evidence="8"/>
<dbReference type="InterPro" id="IPR011990">
    <property type="entry name" value="TPR-like_helical_dom_sf"/>
</dbReference>
<evidence type="ECO:0000259" key="7">
    <source>
        <dbReference type="PROSITE" id="PS50011"/>
    </source>
</evidence>
<dbReference type="SMART" id="SM00028">
    <property type="entry name" value="TPR"/>
    <property type="match status" value="6"/>
</dbReference>
<feature type="repeat" description="TPR" evidence="5">
    <location>
        <begin position="734"/>
        <end position="767"/>
    </location>
</feature>
<name>A0ABZ0IIT5_9BACT</name>
<dbReference type="PROSITE" id="PS50005">
    <property type="entry name" value="TPR"/>
    <property type="match status" value="3"/>
</dbReference>
<dbReference type="InterPro" id="IPR019734">
    <property type="entry name" value="TPR_rpt"/>
</dbReference>
<evidence type="ECO:0000256" key="3">
    <source>
        <dbReference type="ARBA" id="ARBA00022777"/>
    </source>
</evidence>
<dbReference type="Gene3D" id="1.10.510.10">
    <property type="entry name" value="Transferase(Phosphotransferase) domain 1"/>
    <property type="match status" value="1"/>
</dbReference>
<organism evidence="8 9">
    <name type="scientific">Imperialibacter roseus</name>
    <dbReference type="NCBI Taxonomy" id="1324217"/>
    <lineage>
        <taxon>Bacteria</taxon>
        <taxon>Pseudomonadati</taxon>
        <taxon>Bacteroidota</taxon>
        <taxon>Cytophagia</taxon>
        <taxon>Cytophagales</taxon>
        <taxon>Flammeovirgaceae</taxon>
        <taxon>Imperialibacter</taxon>
    </lineage>
</organism>
<dbReference type="Gene3D" id="1.25.40.10">
    <property type="entry name" value="Tetratricopeptide repeat domain"/>
    <property type="match status" value="3"/>
</dbReference>
<dbReference type="SMART" id="SM00220">
    <property type="entry name" value="S_TKc"/>
    <property type="match status" value="1"/>
</dbReference>
<feature type="domain" description="Protein kinase" evidence="7">
    <location>
        <begin position="65"/>
        <end position="326"/>
    </location>
</feature>
<dbReference type="InterPro" id="IPR011009">
    <property type="entry name" value="Kinase-like_dom_sf"/>
</dbReference>
<keyword evidence="6" id="KW-0812">Transmembrane</keyword>
<proteinExistence type="predicted"/>
<dbReference type="CDD" id="cd14014">
    <property type="entry name" value="STKc_PknB_like"/>
    <property type="match status" value="1"/>
</dbReference>
<evidence type="ECO:0000256" key="1">
    <source>
        <dbReference type="ARBA" id="ARBA00022679"/>
    </source>
</evidence>
<keyword evidence="4" id="KW-0067">ATP-binding</keyword>
<dbReference type="PROSITE" id="PS00108">
    <property type="entry name" value="PROTEIN_KINASE_ST"/>
    <property type="match status" value="1"/>
</dbReference>
<accession>A0ABZ0IIT5</accession>
<dbReference type="GO" id="GO:0004674">
    <property type="term" value="F:protein serine/threonine kinase activity"/>
    <property type="evidence" value="ECO:0007669"/>
    <property type="project" value="UniProtKB-EC"/>
</dbReference>
<protein>
    <submittedName>
        <fullName evidence="8">Serine/threonine-protein kinase</fullName>
        <ecNumber evidence="8">2.7.11.1</ecNumber>
    </submittedName>
</protein>
<evidence type="ECO:0000256" key="5">
    <source>
        <dbReference type="PROSITE-ProRule" id="PRU00339"/>
    </source>
</evidence>
<keyword evidence="1 8" id="KW-0808">Transferase</keyword>
<feature type="transmembrane region" description="Helical" evidence="6">
    <location>
        <begin position="351"/>
        <end position="369"/>
    </location>
</feature>
<keyword evidence="5" id="KW-0802">TPR repeat</keyword>
<dbReference type="SUPFAM" id="SSF56112">
    <property type="entry name" value="Protein kinase-like (PK-like)"/>
    <property type="match status" value="1"/>
</dbReference>
<keyword evidence="2" id="KW-0547">Nucleotide-binding</keyword>
<dbReference type="Proteomes" id="UP001302349">
    <property type="component" value="Chromosome"/>
</dbReference>
<dbReference type="Pfam" id="PF13424">
    <property type="entry name" value="TPR_12"/>
    <property type="match status" value="2"/>
</dbReference>
<evidence type="ECO:0000256" key="4">
    <source>
        <dbReference type="ARBA" id="ARBA00022840"/>
    </source>
</evidence>